<protein>
    <recommendedName>
        <fullName evidence="3">Capsid maturation protease</fullName>
    </recommendedName>
</protein>
<organism evidence="1 2">
    <name type="scientific">Gulosibacter faecalis</name>
    <dbReference type="NCBI Taxonomy" id="272240"/>
    <lineage>
        <taxon>Bacteria</taxon>
        <taxon>Bacillati</taxon>
        <taxon>Actinomycetota</taxon>
        <taxon>Actinomycetes</taxon>
        <taxon>Micrococcales</taxon>
        <taxon>Microbacteriaceae</taxon>
        <taxon>Gulosibacter</taxon>
    </lineage>
</organism>
<accession>A0ABW5UTZ8</accession>
<evidence type="ECO:0000313" key="2">
    <source>
        <dbReference type="Proteomes" id="UP001597492"/>
    </source>
</evidence>
<reference evidence="2" key="1">
    <citation type="journal article" date="2019" name="Int. J. Syst. Evol. Microbiol.">
        <title>The Global Catalogue of Microorganisms (GCM) 10K type strain sequencing project: providing services to taxonomists for standard genome sequencing and annotation.</title>
        <authorList>
            <consortium name="The Broad Institute Genomics Platform"/>
            <consortium name="The Broad Institute Genome Sequencing Center for Infectious Disease"/>
            <person name="Wu L."/>
            <person name="Ma J."/>
        </authorList>
    </citation>
    <scope>NUCLEOTIDE SEQUENCE [LARGE SCALE GENOMIC DNA]</scope>
    <source>
        <strain evidence="2">TISTR 1514</strain>
    </source>
</reference>
<dbReference type="EMBL" id="JBHUNE010000001">
    <property type="protein sequence ID" value="MFD2757097.1"/>
    <property type="molecule type" value="Genomic_DNA"/>
</dbReference>
<comment type="caution">
    <text evidence="1">The sequence shown here is derived from an EMBL/GenBank/DDBJ whole genome shotgun (WGS) entry which is preliminary data.</text>
</comment>
<sequence length="263" mass="28685">MTRLFDEYQAAQTQLAREVTDGLAVTMGALDLTRVDASAPGWVAAASSVVQRGHRKGVQLGTQYAEQFSHEGLISGRFRVNPATADVNAIVSSLTVLGPHRAKHLMSRGTDFETVARTILAGVAGAGTRHAVGGMRETVRKTYTRVRRIAKSGCCGFCAMLATREYWIESGTDAATSAAGVVVGRNKGRTRGNQRVGEKFHDHCKCEVVPISDGLQPDGYEDRLELFEDAYYEARERASEMDGGANARNVISEMNRLQREGWF</sequence>
<dbReference type="Proteomes" id="UP001597492">
    <property type="component" value="Unassembled WGS sequence"/>
</dbReference>
<proteinExistence type="predicted"/>
<gene>
    <name evidence="1" type="ORF">ACFSW7_01745</name>
</gene>
<evidence type="ECO:0008006" key="3">
    <source>
        <dbReference type="Google" id="ProtNLM"/>
    </source>
</evidence>
<evidence type="ECO:0000313" key="1">
    <source>
        <dbReference type="EMBL" id="MFD2757097.1"/>
    </source>
</evidence>
<dbReference type="InterPro" id="IPR057369">
    <property type="entry name" value="VG15"/>
</dbReference>
<keyword evidence="2" id="KW-1185">Reference proteome</keyword>
<dbReference type="RefSeq" id="WP_019618430.1">
    <property type="nucleotide sequence ID" value="NZ_JBHUNE010000001.1"/>
</dbReference>
<name>A0ABW5UTZ8_9MICO</name>
<dbReference type="Pfam" id="PF25310">
    <property type="entry name" value="VG15"/>
    <property type="match status" value="1"/>
</dbReference>